<reference evidence="1" key="1">
    <citation type="journal article" date="2019" name="bioRxiv">
        <title>The Genome of the Zebra Mussel, Dreissena polymorpha: A Resource for Invasive Species Research.</title>
        <authorList>
            <person name="McCartney M.A."/>
            <person name="Auch B."/>
            <person name="Kono T."/>
            <person name="Mallez S."/>
            <person name="Zhang Y."/>
            <person name="Obille A."/>
            <person name="Becker A."/>
            <person name="Abrahante J.E."/>
            <person name="Garbe J."/>
            <person name="Badalamenti J.P."/>
            <person name="Herman A."/>
            <person name="Mangelson H."/>
            <person name="Liachko I."/>
            <person name="Sullivan S."/>
            <person name="Sone E.D."/>
            <person name="Koren S."/>
            <person name="Silverstein K.A.T."/>
            <person name="Beckman K.B."/>
            <person name="Gohl D.M."/>
        </authorList>
    </citation>
    <scope>NUCLEOTIDE SEQUENCE</scope>
    <source>
        <strain evidence="1">Duluth1</strain>
        <tissue evidence="1">Whole animal</tissue>
    </source>
</reference>
<dbReference type="AlphaFoldDB" id="A0A9D3Z0R8"/>
<dbReference type="Proteomes" id="UP000828390">
    <property type="component" value="Unassembled WGS sequence"/>
</dbReference>
<protein>
    <submittedName>
        <fullName evidence="1">Uncharacterized protein</fullName>
    </submittedName>
</protein>
<comment type="caution">
    <text evidence="1">The sequence shown here is derived from an EMBL/GenBank/DDBJ whole genome shotgun (WGS) entry which is preliminary data.</text>
</comment>
<dbReference type="Pfam" id="PF15112">
    <property type="entry name" value="DUF4559"/>
    <property type="match status" value="1"/>
</dbReference>
<proteinExistence type="predicted"/>
<evidence type="ECO:0000313" key="1">
    <source>
        <dbReference type="EMBL" id="KAH3710638.1"/>
    </source>
</evidence>
<sequence>MAANTNLFADKETNNWFKACIGLNVTKQGLTNFLCTELQKLHSVVGSSCGKCPIEQLIPCPTNPYCNKKKRTNCPFHKSQKPQLCPTCDNVKQNIILQHRYGGPSWKNTHAEKWTLDYWEIGKCYLPPDGYSCISSVQEADFNGVISIMLNCLHFQTCLSALCLSPPPPDKQCPLEKVIQSTS</sequence>
<dbReference type="PANTHER" id="PTHR35083">
    <property type="entry name" value="RGD1565685 PROTEIN"/>
    <property type="match status" value="1"/>
</dbReference>
<accession>A0A9D3Z0R8</accession>
<gene>
    <name evidence="1" type="ORF">DPMN_070127</name>
</gene>
<keyword evidence="2" id="KW-1185">Reference proteome</keyword>
<reference evidence="1" key="2">
    <citation type="submission" date="2020-11" db="EMBL/GenBank/DDBJ databases">
        <authorList>
            <person name="McCartney M.A."/>
            <person name="Auch B."/>
            <person name="Kono T."/>
            <person name="Mallez S."/>
            <person name="Becker A."/>
            <person name="Gohl D.M."/>
            <person name="Silverstein K.A.T."/>
            <person name="Koren S."/>
            <person name="Bechman K.B."/>
            <person name="Herman A."/>
            <person name="Abrahante J.E."/>
            <person name="Garbe J."/>
        </authorList>
    </citation>
    <scope>NUCLEOTIDE SEQUENCE</scope>
    <source>
        <strain evidence="1">Duluth1</strain>
        <tissue evidence="1">Whole animal</tissue>
    </source>
</reference>
<dbReference type="InterPro" id="IPR027897">
    <property type="entry name" value="DUF4559"/>
</dbReference>
<organism evidence="1 2">
    <name type="scientific">Dreissena polymorpha</name>
    <name type="common">Zebra mussel</name>
    <name type="synonym">Mytilus polymorpha</name>
    <dbReference type="NCBI Taxonomy" id="45954"/>
    <lineage>
        <taxon>Eukaryota</taxon>
        <taxon>Metazoa</taxon>
        <taxon>Spiralia</taxon>
        <taxon>Lophotrochozoa</taxon>
        <taxon>Mollusca</taxon>
        <taxon>Bivalvia</taxon>
        <taxon>Autobranchia</taxon>
        <taxon>Heteroconchia</taxon>
        <taxon>Euheterodonta</taxon>
        <taxon>Imparidentia</taxon>
        <taxon>Neoheterodontei</taxon>
        <taxon>Myida</taxon>
        <taxon>Dreissenoidea</taxon>
        <taxon>Dreissenidae</taxon>
        <taxon>Dreissena</taxon>
    </lineage>
</organism>
<evidence type="ECO:0000313" key="2">
    <source>
        <dbReference type="Proteomes" id="UP000828390"/>
    </source>
</evidence>
<name>A0A9D3Z0R8_DREPO</name>
<dbReference type="PANTHER" id="PTHR35083:SF3">
    <property type="entry name" value="SI:CH211-91P5.3"/>
    <property type="match status" value="1"/>
</dbReference>
<dbReference type="EMBL" id="JAIWYP010000014">
    <property type="protein sequence ID" value="KAH3710638.1"/>
    <property type="molecule type" value="Genomic_DNA"/>
</dbReference>